<feature type="region of interest" description="Disordered" evidence="2">
    <location>
        <begin position="141"/>
        <end position="160"/>
    </location>
</feature>
<sequence length="187" mass="21044">MLMEYLENPKKYISGTKTIIAGIKKKEERGDFITYLTKATNDPENRTVLGTGPLWPSSLLAVQCPASSQLEWTKGQYQCDDKNRNFDRSNLYGKEGREGMVIPFCCRVCVMAGTATASLSQEGKPETRRQQGRPGHTMMSFTHARESQQQGRSRSEPSAYGALLRGNWQETEVLDVPGHLRKLQLSR</sequence>
<dbReference type="EMBL" id="MKHE01000029">
    <property type="protein sequence ID" value="OWK01110.1"/>
    <property type="molecule type" value="Genomic_DNA"/>
</dbReference>
<comment type="similarity">
    <text evidence="1">Belongs to the cytochrome c family.</text>
</comment>
<dbReference type="GO" id="GO:0009055">
    <property type="term" value="F:electron transfer activity"/>
    <property type="evidence" value="ECO:0007669"/>
    <property type="project" value="InterPro"/>
</dbReference>
<evidence type="ECO:0000256" key="1">
    <source>
        <dbReference type="ARBA" id="ARBA00006488"/>
    </source>
</evidence>
<evidence type="ECO:0000256" key="2">
    <source>
        <dbReference type="SAM" id="MobiDB-lite"/>
    </source>
</evidence>
<organism evidence="3 4">
    <name type="scientific">Cervus elaphus hippelaphus</name>
    <name type="common">European red deer</name>
    <dbReference type="NCBI Taxonomy" id="46360"/>
    <lineage>
        <taxon>Eukaryota</taxon>
        <taxon>Metazoa</taxon>
        <taxon>Chordata</taxon>
        <taxon>Craniata</taxon>
        <taxon>Vertebrata</taxon>
        <taxon>Euteleostomi</taxon>
        <taxon>Mammalia</taxon>
        <taxon>Eutheria</taxon>
        <taxon>Laurasiatheria</taxon>
        <taxon>Artiodactyla</taxon>
        <taxon>Ruminantia</taxon>
        <taxon>Pecora</taxon>
        <taxon>Cervidae</taxon>
        <taxon>Cervinae</taxon>
        <taxon>Cervus</taxon>
    </lineage>
</organism>
<dbReference type="Gene3D" id="1.10.760.10">
    <property type="entry name" value="Cytochrome c-like domain"/>
    <property type="match status" value="1"/>
</dbReference>
<reference evidence="3 4" key="1">
    <citation type="journal article" date="2018" name="Mol. Genet. Genomics">
        <title>The red deer Cervus elaphus genome CerEla1.0: sequencing, annotating, genes, and chromosomes.</title>
        <authorList>
            <person name="Bana N.A."/>
            <person name="Nyiri A."/>
            <person name="Nagy J."/>
            <person name="Frank K."/>
            <person name="Nagy T."/>
            <person name="Steger V."/>
            <person name="Schiller M."/>
            <person name="Lakatos P."/>
            <person name="Sugar L."/>
            <person name="Horn P."/>
            <person name="Barta E."/>
            <person name="Orosz L."/>
        </authorList>
    </citation>
    <scope>NUCLEOTIDE SEQUENCE [LARGE SCALE GENOMIC DNA]</scope>
    <source>
        <strain evidence="3">Hungarian</strain>
    </source>
</reference>
<dbReference type="GO" id="GO:0020037">
    <property type="term" value="F:heme binding"/>
    <property type="evidence" value="ECO:0007669"/>
    <property type="project" value="InterPro"/>
</dbReference>
<evidence type="ECO:0000313" key="3">
    <source>
        <dbReference type="EMBL" id="OWK01110.1"/>
    </source>
</evidence>
<keyword evidence="4" id="KW-1185">Reference proteome</keyword>
<evidence type="ECO:0000313" key="4">
    <source>
        <dbReference type="Proteomes" id="UP000242450"/>
    </source>
</evidence>
<dbReference type="AlphaFoldDB" id="A0A212C543"/>
<gene>
    <name evidence="3" type="ORF">Celaphus_00018170</name>
</gene>
<comment type="caution">
    <text evidence="3">The sequence shown here is derived from an EMBL/GenBank/DDBJ whole genome shotgun (WGS) entry which is preliminary data.</text>
</comment>
<dbReference type="Proteomes" id="UP000242450">
    <property type="component" value="Chromosome 29"/>
</dbReference>
<protein>
    <submittedName>
        <fullName evidence="3">Uncharacterized protein</fullName>
    </submittedName>
</protein>
<name>A0A212C543_CEREH</name>
<feature type="region of interest" description="Disordered" evidence="2">
    <location>
        <begin position="117"/>
        <end position="136"/>
    </location>
</feature>
<dbReference type="InterPro" id="IPR036909">
    <property type="entry name" value="Cyt_c-like_dom_sf"/>
</dbReference>
<proteinExistence type="inferred from homology"/>
<accession>A0A212C543</accession>